<gene>
    <name evidence="7" type="ORF">QCA50_001547</name>
</gene>
<proteinExistence type="inferred from homology"/>
<dbReference type="Gene3D" id="1.20.58.190">
    <property type="entry name" value="Translin, domain 1"/>
    <property type="match status" value="1"/>
</dbReference>
<dbReference type="AlphaFoldDB" id="A0AAW0GNL8"/>
<name>A0AAW0GNL8_9APHY</name>
<accession>A0AAW0GNL8</accession>
<dbReference type="GO" id="GO:0043565">
    <property type="term" value="F:sequence-specific DNA binding"/>
    <property type="evidence" value="ECO:0007669"/>
    <property type="project" value="InterPro"/>
</dbReference>
<evidence type="ECO:0000313" key="7">
    <source>
        <dbReference type="EMBL" id="KAK7694361.1"/>
    </source>
</evidence>
<comment type="caution">
    <text evidence="7">The sequence shown here is derived from an EMBL/GenBank/DDBJ whole genome shotgun (WGS) entry which is preliminary data.</text>
</comment>
<comment type="similarity">
    <text evidence="3">Belongs to the translin family.</text>
</comment>
<dbReference type="InterPro" id="IPR016068">
    <property type="entry name" value="Translin_N"/>
</dbReference>
<comment type="subcellular location">
    <subcellularLocation>
        <location evidence="2">Cytoplasm</location>
    </subcellularLocation>
    <subcellularLocation>
        <location evidence="1">Nucleus</location>
    </subcellularLocation>
</comment>
<evidence type="ECO:0000256" key="6">
    <source>
        <dbReference type="SAM" id="MobiDB-lite"/>
    </source>
</evidence>
<dbReference type="InterPro" id="IPR002848">
    <property type="entry name" value="Translin_fam"/>
</dbReference>
<evidence type="ECO:0000256" key="2">
    <source>
        <dbReference type="ARBA" id="ARBA00004496"/>
    </source>
</evidence>
<evidence type="ECO:0000256" key="5">
    <source>
        <dbReference type="ARBA" id="ARBA00023242"/>
    </source>
</evidence>
<evidence type="ECO:0000256" key="4">
    <source>
        <dbReference type="ARBA" id="ARBA00022490"/>
    </source>
</evidence>
<dbReference type="PANTHER" id="PTHR10741">
    <property type="entry name" value="TRANSLIN AND TRANSLIN ASSOCIATED PROTEIN X"/>
    <property type="match status" value="1"/>
</dbReference>
<evidence type="ECO:0000256" key="3">
    <source>
        <dbReference type="ARBA" id="ARBA00005902"/>
    </source>
</evidence>
<dbReference type="EMBL" id="JASBNA010000002">
    <property type="protein sequence ID" value="KAK7694361.1"/>
    <property type="molecule type" value="Genomic_DNA"/>
</dbReference>
<dbReference type="Gene3D" id="1.20.58.200">
    <property type="entry name" value="Translin, domain 2"/>
    <property type="match status" value="1"/>
</dbReference>
<dbReference type="InterPro" id="IPR016069">
    <property type="entry name" value="Translin_C"/>
</dbReference>
<dbReference type="InterPro" id="IPR036081">
    <property type="entry name" value="Translin_sf"/>
</dbReference>
<dbReference type="CDD" id="cd14820">
    <property type="entry name" value="TRAX"/>
    <property type="match status" value="1"/>
</dbReference>
<protein>
    <recommendedName>
        <fullName evidence="9">Translin</fullName>
    </recommendedName>
</protein>
<dbReference type="GO" id="GO:0005634">
    <property type="term" value="C:nucleus"/>
    <property type="evidence" value="ECO:0007669"/>
    <property type="project" value="UniProtKB-SubCell"/>
</dbReference>
<evidence type="ECO:0000313" key="8">
    <source>
        <dbReference type="Proteomes" id="UP001385951"/>
    </source>
</evidence>
<organism evidence="7 8">
    <name type="scientific">Cerrena zonata</name>
    <dbReference type="NCBI Taxonomy" id="2478898"/>
    <lineage>
        <taxon>Eukaryota</taxon>
        <taxon>Fungi</taxon>
        <taxon>Dikarya</taxon>
        <taxon>Basidiomycota</taxon>
        <taxon>Agaricomycotina</taxon>
        <taxon>Agaricomycetes</taxon>
        <taxon>Polyporales</taxon>
        <taxon>Cerrenaceae</taxon>
        <taxon>Cerrena</taxon>
    </lineage>
</organism>
<evidence type="ECO:0008006" key="9">
    <source>
        <dbReference type="Google" id="ProtNLM"/>
    </source>
</evidence>
<keyword evidence="8" id="KW-1185">Reference proteome</keyword>
<keyword evidence="4" id="KW-0963">Cytoplasm</keyword>
<dbReference type="Proteomes" id="UP001385951">
    <property type="component" value="Unassembled WGS sequence"/>
</dbReference>
<sequence>MSQQATLAGRSAIVEVFDSFRDELDEHNDRRERLIKSSRDVTNLSKKVIFLLHRIMTDDASPEDQDDRKRAARAVIKGRDKLKEIQNMFAGFSHEVKGDRFWRYQRAVSPGLQEYIEALSFTHYLDTGRLVSYDEVQKSLSDNEGNQYFPLPLEDYLLGLSDLTGELMRFAISSIPHRGGRAKANEVCAFVRNCKADFEIFVPHVRDLRKKQNVTSQSLEKIEDAAYTVAVRSSEYDLPPEMLDDLVSRTVSSVHGGDGGGSGRRKRGREDDHDDYDD</sequence>
<reference evidence="7 8" key="1">
    <citation type="submission" date="2022-09" db="EMBL/GenBank/DDBJ databases">
        <authorList>
            <person name="Palmer J.M."/>
        </authorList>
    </citation>
    <scope>NUCLEOTIDE SEQUENCE [LARGE SCALE GENOMIC DNA]</scope>
    <source>
        <strain evidence="7 8">DSM 7382</strain>
    </source>
</reference>
<dbReference type="Pfam" id="PF01997">
    <property type="entry name" value="Translin"/>
    <property type="match status" value="1"/>
</dbReference>
<dbReference type="SUPFAM" id="SSF74784">
    <property type="entry name" value="Translin"/>
    <property type="match status" value="1"/>
</dbReference>
<feature type="region of interest" description="Disordered" evidence="6">
    <location>
        <begin position="250"/>
        <end position="278"/>
    </location>
</feature>
<evidence type="ECO:0000256" key="1">
    <source>
        <dbReference type="ARBA" id="ARBA00004123"/>
    </source>
</evidence>
<keyword evidence="5" id="KW-0539">Nucleus</keyword>
<dbReference type="GO" id="GO:0005737">
    <property type="term" value="C:cytoplasm"/>
    <property type="evidence" value="ECO:0007669"/>
    <property type="project" value="UniProtKB-SubCell"/>
</dbReference>